<reference evidence="3" key="1">
    <citation type="submission" date="2018-02" db="EMBL/GenBank/DDBJ databases">
        <title>Draft genome sequencing of Rhodococcus opacus KU647198.</title>
        <authorList>
            <person name="Zheng B.-X."/>
        </authorList>
    </citation>
    <scope>NUCLEOTIDE SEQUENCE [LARGE SCALE GENOMIC DNA]</scope>
    <source>
        <strain evidence="3">04-OD7</strain>
    </source>
</reference>
<dbReference type="Pfam" id="PF01261">
    <property type="entry name" value="AP_endonuc_2"/>
    <property type="match status" value="1"/>
</dbReference>
<accession>A0A2S8J3I5</accession>
<dbReference type="SUPFAM" id="SSF51658">
    <property type="entry name" value="Xylose isomerase-like"/>
    <property type="match status" value="1"/>
</dbReference>
<feature type="domain" description="Xylose isomerase-like TIM barrel" evidence="1">
    <location>
        <begin position="19"/>
        <end position="256"/>
    </location>
</feature>
<sequence length="290" mass="30968">MILWGGTLSPAPVEHRLFAAARAGFHAMSVAPMDFGPPDRMLQRADSVAKLANRLNIFVACIDPVTSWLPPPVQAGSIPTANSAQRCYGDLFGRYSVSKCLRLAERLGSTTISAIEPYGVGFGHQIVVDSFSALCESAADRGLTIQLEPMPFSSIFDLATAHRIVADSSAKNAGIVFDSWHFDRSGGTPDQLGALPRGIVTSIQLNDGRRSEAEDLWEEASTERLLPGEGSFGIEESIDALAGRLADSTLIGPEVISADHRLSPVNYVAQIAYDACLPYAQRAGLDIGPV</sequence>
<evidence type="ECO:0000313" key="3">
    <source>
        <dbReference type="Proteomes" id="UP000239290"/>
    </source>
</evidence>
<dbReference type="InterPro" id="IPR013022">
    <property type="entry name" value="Xyl_isomerase-like_TIM-brl"/>
</dbReference>
<dbReference type="InterPro" id="IPR050312">
    <property type="entry name" value="IolE/XylAMocC-like"/>
</dbReference>
<evidence type="ECO:0000259" key="1">
    <source>
        <dbReference type="Pfam" id="PF01261"/>
    </source>
</evidence>
<dbReference type="AlphaFoldDB" id="A0A2S8J3I5"/>
<dbReference type="Gene3D" id="3.20.20.150">
    <property type="entry name" value="Divalent-metal-dependent TIM barrel enzymes"/>
    <property type="match status" value="1"/>
</dbReference>
<comment type="caution">
    <text evidence="2">The sequence shown here is derived from an EMBL/GenBank/DDBJ whole genome shotgun (WGS) entry which is preliminary data.</text>
</comment>
<dbReference type="InterPro" id="IPR036237">
    <property type="entry name" value="Xyl_isomerase-like_sf"/>
</dbReference>
<gene>
    <name evidence="2" type="ORF">C5613_25975</name>
</gene>
<organism evidence="2 3">
    <name type="scientific">Rhodococcus opacus</name>
    <name type="common">Nocardia opaca</name>
    <dbReference type="NCBI Taxonomy" id="37919"/>
    <lineage>
        <taxon>Bacteria</taxon>
        <taxon>Bacillati</taxon>
        <taxon>Actinomycetota</taxon>
        <taxon>Actinomycetes</taxon>
        <taxon>Mycobacteriales</taxon>
        <taxon>Nocardiaceae</taxon>
        <taxon>Rhodococcus</taxon>
    </lineage>
</organism>
<dbReference type="PANTHER" id="PTHR12110">
    <property type="entry name" value="HYDROXYPYRUVATE ISOMERASE"/>
    <property type="match status" value="1"/>
</dbReference>
<dbReference type="Proteomes" id="UP000239290">
    <property type="component" value="Unassembled WGS sequence"/>
</dbReference>
<dbReference type="EMBL" id="PUIO01000035">
    <property type="protein sequence ID" value="PQP21598.1"/>
    <property type="molecule type" value="Genomic_DNA"/>
</dbReference>
<evidence type="ECO:0000313" key="2">
    <source>
        <dbReference type="EMBL" id="PQP21598.1"/>
    </source>
</evidence>
<dbReference type="RefSeq" id="WP_105418770.1">
    <property type="nucleotide sequence ID" value="NZ_PUIO01000035.1"/>
</dbReference>
<name>A0A2S8J3I5_RHOOP</name>
<protein>
    <recommendedName>
        <fullName evidence="1">Xylose isomerase-like TIM barrel domain-containing protein</fullName>
    </recommendedName>
</protein>
<proteinExistence type="predicted"/>
<dbReference type="PANTHER" id="PTHR12110:SF48">
    <property type="entry name" value="BLL3656 PROTEIN"/>
    <property type="match status" value="1"/>
</dbReference>